<name>A0A2K9DDN5_9MICO</name>
<organism evidence="1 2">
    <name type="scientific">Microbacterium hominis</name>
    <dbReference type="NCBI Taxonomy" id="162426"/>
    <lineage>
        <taxon>Bacteria</taxon>
        <taxon>Bacillati</taxon>
        <taxon>Actinomycetota</taxon>
        <taxon>Actinomycetes</taxon>
        <taxon>Micrococcales</taxon>
        <taxon>Microbacteriaceae</taxon>
        <taxon>Microbacterium</taxon>
    </lineage>
</organism>
<accession>A0A2K9DDN5</accession>
<dbReference type="Pfam" id="PF13531">
    <property type="entry name" value="SBP_bac_11"/>
    <property type="match status" value="1"/>
</dbReference>
<gene>
    <name evidence="1" type="ORF">CXR34_05685</name>
</gene>
<dbReference type="KEGG" id="mhos:CXR34_05685"/>
<sequence length="235" mass="23818">MKAISSMATRHVLADLAAAAEAAGLPAVELESVGGVDAGRRVAAGERVDLVFLADDALRALARDGHVRADTVTPLLLSHVAVAVPAPEDAVAVATGRPAFDDVAALRDALRGARRIGYSTGPSGVALVALIAELGLDDELRDRLVQAPPGIPVARLLRERRVDLGFQQASELVGERGVRLLGALPAAVAIDTVFSGAVATAATAPEDAAAVLAAFGDDTAAALIVSHAFDVPGGH</sequence>
<dbReference type="EMBL" id="CP025299">
    <property type="protein sequence ID" value="AUG29009.1"/>
    <property type="molecule type" value="Genomic_DNA"/>
</dbReference>
<protein>
    <submittedName>
        <fullName evidence="1">Molybdenum ABC transporter substrate-binding protein</fullName>
    </submittedName>
</protein>
<evidence type="ECO:0000313" key="1">
    <source>
        <dbReference type="EMBL" id="AUG29009.1"/>
    </source>
</evidence>
<dbReference type="PANTHER" id="PTHR30632:SF11">
    <property type="entry name" value="BLR4797 PROTEIN"/>
    <property type="match status" value="1"/>
</dbReference>
<dbReference type="InterPro" id="IPR050682">
    <property type="entry name" value="ModA/WtpA"/>
</dbReference>
<dbReference type="Proteomes" id="UP000233276">
    <property type="component" value="Chromosome"/>
</dbReference>
<dbReference type="AlphaFoldDB" id="A0A2K9DDN5"/>
<dbReference type="GO" id="GO:0015689">
    <property type="term" value="P:molybdate ion transport"/>
    <property type="evidence" value="ECO:0007669"/>
    <property type="project" value="TreeGrafter"/>
</dbReference>
<dbReference type="RefSeq" id="WP_101305857.1">
    <property type="nucleotide sequence ID" value="NZ_CP025299.1"/>
</dbReference>
<proteinExistence type="predicted"/>
<dbReference type="Gene3D" id="3.40.190.10">
    <property type="entry name" value="Periplasmic binding protein-like II"/>
    <property type="match status" value="2"/>
</dbReference>
<dbReference type="GO" id="GO:0030973">
    <property type="term" value="F:molybdate ion binding"/>
    <property type="evidence" value="ECO:0007669"/>
    <property type="project" value="TreeGrafter"/>
</dbReference>
<reference evidence="1 2" key="1">
    <citation type="submission" date="2017-12" db="EMBL/GenBank/DDBJ databases">
        <title>Isolation and characterization of estrogens degradatiion strain Microbacterium hominis SJTG1.</title>
        <authorList>
            <person name="Xiong W."/>
            <person name="Yin C."/>
            <person name="Zheng D."/>
            <person name="Liang R."/>
        </authorList>
    </citation>
    <scope>NUCLEOTIDE SEQUENCE [LARGE SCALE GENOMIC DNA]</scope>
    <source>
        <strain evidence="1 2">SJTG1</strain>
    </source>
</reference>
<evidence type="ECO:0000313" key="2">
    <source>
        <dbReference type="Proteomes" id="UP000233276"/>
    </source>
</evidence>
<dbReference type="SUPFAM" id="SSF53850">
    <property type="entry name" value="Periplasmic binding protein-like II"/>
    <property type="match status" value="1"/>
</dbReference>
<dbReference type="PANTHER" id="PTHR30632">
    <property type="entry name" value="MOLYBDATE-BINDING PERIPLASMIC PROTEIN"/>
    <property type="match status" value="1"/>
</dbReference>